<feature type="transmembrane region" description="Helical" evidence="6">
    <location>
        <begin position="100"/>
        <end position="119"/>
    </location>
</feature>
<evidence type="ECO:0000256" key="3">
    <source>
        <dbReference type="ARBA" id="ARBA00022692"/>
    </source>
</evidence>
<dbReference type="Gene3D" id="1.20.1260.100">
    <property type="entry name" value="TspO/MBR protein"/>
    <property type="match status" value="1"/>
</dbReference>
<comment type="similarity">
    <text evidence="2">Belongs to the TspO/BZRP family.</text>
</comment>
<accession>A0ABV0A614</accession>
<dbReference type="EMBL" id="JAZHYP010000001">
    <property type="protein sequence ID" value="MEN3322403.1"/>
    <property type="molecule type" value="Genomic_DNA"/>
</dbReference>
<evidence type="ECO:0000256" key="5">
    <source>
        <dbReference type="ARBA" id="ARBA00023136"/>
    </source>
</evidence>
<dbReference type="InterPro" id="IPR004307">
    <property type="entry name" value="TspO_MBR"/>
</dbReference>
<dbReference type="PANTHER" id="PTHR10057">
    <property type="entry name" value="PERIPHERAL-TYPE BENZODIAZEPINE RECEPTOR"/>
    <property type="match status" value="1"/>
</dbReference>
<reference evidence="7 8" key="1">
    <citation type="submission" date="2024-01" db="EMBL/GenBank/DDBJ databases">
        <title>Mariniflexile litorale sp. nov., isolated from the shallow sediments of the Sea of Japan.</title>
        <authorList>
            <person name="Romanenko L."/>
            <person name="Bystritskaya E."/>
            <person name="Isaeva M."/>
        </authorList>
    </citation>
    <scope>NUCLEOTIDE SEQUENCE [LARGE SCALE GENOMIC DNA]</scope>
    <source>
        <strain evidence="7 8">KCTC 32427</strain>
    </source>
</reference>
<feature type="transmembrane region" description="Helical" evidence="6">
    <location>
        <begin position="7"/>
        <end position="25"/>
    </location>
</feature>
<keyword evidence="8" id="KW-1185">Reference proteome</keyword>
<evidence type="ECO:0000313" key="7">
    <source>
        <dbReference type="EMBL" id="MEN3322403.1"/>
    </source>
</evidence>
<evidence type="ECO:0000256" key="1">
    <source>
        <dbReference type="ARBA" id="ARBA00004141"/>
    </source>
</evidence>
<dbReference type="CDD" id="cd15904">
    <property type="entry name" value="TSPO_MBR"/>
    <property type="match status" value="1"/>
</dbReference>
<gene>
    <name evidence="7" type="ORF">VP395_01565</name>
</gene>
<dbReference type="PIRSF" id="PIRSF005859">
    <property type="entry name" value="PBR"/>
    <property type="match status" value="1"/>
</dbReference>
<keyword evidence="4 6" id="KW-1133">Transmembrane helix</keyword>
<feature type="transmembrane region" description="Helical" evidence="6">
    <location>
        <begin position="131"/>
        <end position="151"/>
    </location>
</feature>
<evidence type="ECO:0000256" key="2">
    <source>
        <dbReference type="ARBA" id="ARBA00007524"/>
    </source>
</evidence>
<dbReference type="Proteomes" id="UP001416393">
    <property type="component" value="Unassembled WGS sequence"/>
</dbReference>
<evidence type="ECO:0000256" key="4">
    <source>
        <dbReference type="ARBA" id="ARBA00022989"/>
    </source>
</evidence>
<feature type="transmembrane region" description="Helical" evidence="6">
    <location>
        <begin position="78"/>
        <end position="94"/>
    </location>
</feature>
<feature type="transmembrane region" description="Helical" evidence="6">
    <location>
        <begin position="45"/>
        <end position="66"/>
    </location>
</feature>
<dbReference type="Pfam" id="PF03073">
    <property type="entry name" value="TspO_MBR"/>
    <property type="match status" value="1"/>
</dbReference>
<organism evidence="7 8">
    <name type="scientific">Mariniflexile soesokkakense</name>
    <dbReference type="NCBI Taxonomy" id="1343160"/>
    <lineage>
        <taxon>Bacteria</taxon>
        <taxon>Pseudomonadati</taxon>
        <taxon>Bacteroidota</taxon>
        <taxon>Flavobacteriia</taxon>
        <taxon>Flavobacteriales</taxon>
        <taxon>Flavobacteriaceae</taxon>
        <taxon>Mariniflexile</taxon>
    </lineage>
</organism>
<name>A0ABV0A614_9FLAO</name>
<sequence>MKLFKTLLIFLIINFSALGIGVWLMDNGPQTEWYSQLNKAPWTPPGWVFGAAWSSIMVCFSIYMAYLYDLVPNTKLKILFTLQFIFNVGWNFVFFNQHLIALGLIVILSLTAIVTILLYDFKKQLSYKTLLILPYFLWLCVANSLNLYILLYN</sequence>
<protein>
    <submittedName>
        <fullName evidence="7">TspO/MBR family protein</fullName>
    </submittedName>
</protein>
<evidence type="ECO:0000313" key="8">
    <source>
        <dbReference type="Proteomes" id="UP001416393"/>
    </source>
</evidence>
<dbReference type="RefSeq" id="WP_346239949.1">
    <property type="nucleotide sequence ID" value="NZ_JAZHYP010000001.1"/>
</dbReference>
<keyword evidence="5 6" id="KW-0472">Membrane</keyword>
<keyword evidence="3 6" id="KW-0812">Transmembrane</keyword>
<comment type="caution">
    <text evidence="7">The sequence shown here is derived from an EMBL/GenBank/DDBJ whole genome shotgun (WGS) entry which is preliminary data.</text>
</comment>
<comment type="subcellular location">
    <subcellularLocation>
        <location evidence="1">Membrane</location>
        <topology evidence="1">Multi-pass membrane protein</topology>
    </subcellularLocation>
</comment>
<dbReference type="PANTHER" id="PTHR10057:SF0">
    <property type="entry name" value="TRANSLOCATOR PROTEIN"/>
    <property type="match status" value="1"/>
</dbReference>
<evidence type="ECO:0000256" key="6">
    <source>
        <dbReference type="SAM" id="Phobius"/>
    </source>
</evidence>
<dbReference type="InterPro" id="IPR038330">
    <property type="entry name" value="TspO/MBR-related_sf"/>
</dbReference>
<proteinExistence type="inferred from homology"/>